<accession>A0A6J4MN57</accession>
<reference evidence="1" key="1">
    <citation type="submission" date="2020-02" db="EMBL/GenBank/DDBJ databases">
        <authorList>
            <person name="Meier V. D."/>
        </authorList>
    </citation>
    <scope>NUCLEOTIDE SEQUENCE</scope>
    <source>
        <strain evidence="1">AVDCRST_MAG84</strain>
    </source>
</reference>
<proteinExistence type="predicted"/>
<dbReference type="EMBL" id="CADCTZ010000700">
    <property type="protein sequence ID" value="CAA9361736.1"/>
    <property type="molecule type" value="Genomic_DNA"/>
</dbReference>
<name>A0A6J4MN57_9CYAN</name>
<organism evidence="1">
    <name type="scientific">uncultured Microcoleus sp</name>
    <dbReference type="NCBI Taxonomy" id="259945"/>
    <lineage>
        <taxon>Bacteria</taxon>
        <taxon>Bacillati</taxon>
        <taxon>Cyanobacteriota</taxon>
        <taxon>Cyanophyceae</taxon>
        <taxon>Oscillatoriophycideae</taxon>
        <taxon>Oscillatoriales</taxon>
        <taxon>Microcoleaceae</taxon>
        <taxon>Microcoleus</taxon>
        <taxon>environmental samples</taxon>
    </lineage>
</organism>
<gene>
    <name evidence="1" type="ORF">AVDCRST_MAG84-3547</name>
</gene>
<sequence length="47" mass="5257">MLSRIGLLLSWHKIFLIPLSSISINKGFLGVANHSFCRSRPTTKDSN</sequence>
<protein>
    <submittedName>
        <fullName evidence="1">Uncharacterized protein</fullName>
    </submittedName>
</protein>
<evidence type="ECO:0000313" key="1">
    <source>
        <dbReference type="EMBL" id="CAA9361736.1"/>
    </source>
</evidence>
<dbReference type="AlphaFoldDB" id="A0A6J4MN57"/>